<reference evidence="2" key="1">
    <citation type="submission" date="2017-06" db="EMBL/GenBank/DDBJ databases">
        <authorList>
            <person name="Cremers G."/>
        </authorList>
    </citation>
    <scope>NUCLEOTIDE SEQUENCE [LARGE SCALE GENOMIC DNA]</scope>
</reference>
<name>A0A284VTD0_9EURY</name>
<sequence>MKKIIESGYNPPSATIKIAGKEEQYKVPPSINGTVLVKIYISTRPTESLYNELSALGAESPKYYPTEKLIKSRVPIANATKIALLPEVVDVRRTINFPLTSQDYNVRFENNEQYYHVFLDVENHTPNATIIQILENLGVKIKKQYNDGITDFRVYIPVRNLTEVAELPFVTQIEYHDIPVKTELYISKK</sequence>
<proteinExistence type="predicted"/>
<dbReference type="RefSeq" id="WP_096207086.1">
    <property type="nucleotide sequence ID" value="NZ_FZMP01000227.1"/>
</dbReference>
<evidence type="ECO:0000313" key="2">
    <source>
        <dbReference type="Proteomes" id="UP000218615"/>
    </source>
</evidence>
<accession>A0A284VTD0</accession>
<keyword evidence="2" id="KW-1185">Reference proteome</keyword>
<gene>
    <name evidence="1" type="ORF">MNV_780012</name>
</gene>
<dbReference type="EMBL" id="FZMP01000227">
    <property type="protein sequence ID" value="SNQ62544.1"/>
    <property type="molecule type" value="Genomic_DNA"/>
</dbReference>
<evidence type="ECO:0000313" key="1">
    <source>
        <dbReference type="EMBL" id="SNQ62544.1"/>
    </source>
</evidence>
<dbReference type="Proteomes" id="UP000218615">
    <property type="component" value="Unassembled WGS sequence"/>
</dbReference>
<protein>
    <submittedName>
        <fullName evidence="1">Uncharacterized protein</fullName>
    </submittedName>
</protein>
<dbReference type="AlphaFoldDB" id="A0A284VTD0"/>
<organism evidence="1 2">
    <name type="scientific">Candidatus Methanoperedens nitratireducens</name>
    <dbReference type="NCBI Taxonomy" id="1392998"/>
    <lineage>
        <taxon>Archaea</taxon>
        <taxon>Methanobacteriati</taxon>
        <taxon>Methanobacteriota</taxon>
        <taxon>Stenosarchaea group</taxon>
        <taxon>Methanomicrobia</taxon>
        <taxon>Methanosarcinales</taxon>
        <taxon>ANME-2 cluster</taxon>
        <taxon>Candidatus Methanoperedentaceae</taxon>
        <taxon>Candidatus Methanoperedens</taxon>
    </lineage>
</organism>